<keyword evidence="5 6" id="KW-0560">Oxidoreductase</keyword>
<dbReference type="InterPro" id="IPR059103">
    <property type="entry name" value="FixC-like_C"/>
</dbReference>
<evidence type="ECO:0000313" key="9">
    <source>
        <dbReference type="Proteomes" id="UP000029516"/>
    </source>
</evidence>
<evidence type="ECO:0000256" key="4">
    <source>
        <dbReference type="ARBA" id="ARBA00022827"/>
    </source>
</evidence>
<dbReference type="GO" id="GO:0016491">
    <property type="term" value="F:oxidoreductase activity"/>
    <property type="evidence" value="ECO:0007669"/>
    <property type="project" value="UniProtKB-UniRule"/>
</dbReference>
<reference evidence="8 9" key="1">
    <citation type="submission" date="2014-09" db="EMBL/GenBank/DDBJ databases">
        <authorList>
            <person name="Chan K.-G."/>
        </authorList>
    </citation>
    <scope>NUCLEOTIDE SEQUENCE [LARGE SCALE GENOMIC DNA]</scope>
    <source>
        <strain evidence="8 9">M006</strain>
    </source>
</reference>
<evidence type="ECO:0000313" key="8">
    <source>
        <dbReference type="EMBL" id="AIR59291.1"/>
    </source>
</evidence>
<dbReference type="PRINTS" id="PR00411">
    <property type="entry name" value="PNDRDTASEI"/>
</dbReference>
<dbReference type="Proteomes" id="UP000029516">
    <property type="component" value="Chromosome"/>
</dbReference>
<dbReference type="EMBL" id="CP009458">
    <property type="protein sequence ID" value="AIR59291.1"/>
    <property type="molecule type" value="Genomic_DNA"/>
</dbReference>
<organism evidence="8 9">
    <name type="scientific">Cedecea neteri</name>
    <dbReference type="NCBI Taxonomy" id="158822"/>
    <lineage>
        <taxon>Bacteria</taxon>
        <taxon>Pseudomonadati</taxon>
        <taxon>Pseudomonadota</taxon>
        <taxon>Gammaproteobacteria</taxon>
        <taxon>Enterobacterales</taxon>
        <taxon>Enterobacteriaceae</taxon>
        <taxon>Cedecea</taxon>
    </lineage>
</organism>
<evidence type="ECO:0000256" key="5">
    <source>
        <dbReference type="ARBA" id="ARBA00023002"/>
    </source>
</evidence>
<dbReference type="InterPro" id="IPR036188">
    <property type="entry name" value="FAD/NAD-bd_sf"/>
</dbReference>
<comment type="similarity">
    <text evidence="2 6">Belongs to the ETF-QO/FixC family.</text>
</comment>
<keyword evidence="3 6" id="KW-0285">Flavoprotein</keyword>
<dbReference type="KEGG" id="cem:LH23_01065"/>
<dbReference type="AlphaFoldDB" id="A0AAN0VRZ2"/>
<dbReference type="PANTHER" id="PTHR43624">
    <property type="entry name" value="ELECTRON TRANSFER FLAVOPROTEIN-QUINONE OXIDOREDUCTASE YDIS-RELATED"/>
    <property type="match status" value="1"/>
</dbReference>
<dbReference type="PANTHER" id="PTHR43624:SF2">
    <property type="entry name" value="ELECTRON TRANSFER FLAVOPROTEIN-QUINONE OXIDOREDUCTASE YDIS-RELATED"/>
    <property type="match status" value="1"/>
</dbReference>
<name>A0AAN0VRZ2_9ENTR</name>
<evidence type="ECO:0000256" key="1">
    <source>
        <dbReference type="ARBA" id="ARBA00001974"/>
    </source>
</evidence>
<evidence type="ECO:0000256" key="6">
    <source>
        <dbReference type="RuleBase" id="RU366069"/>
    </source>
</evidence>
<dbReference type="Gene3D" id="3.50.50.60">
    <property type="entry name" value="FAD/NAD(P)-binding domain"/>
    <property type="match status" value="1"/>
</dbReference>
<gene>
    <name evidence="8" type="ORF">LH23_01065</name>
</gene>
<dbReference type="Pfam" id="PF26311">
    <property type="entry name" value="ETF-QO_FixC_C"/>
    <property type="match status" value="1"/>
</dbReference>
<evidence type="ECO:0000256" key="3">
    <source>
        <dbReference type="ARBA" id="ARBA00022630"/>
    </source>
</evidence>
<dbReference type="SUPFAM" id="SSF54373">
    <property type="entry name" value="FAD-linked reductases, C-terminal domain"/>
    <property type="match status" value="1"/>
</dbReference>
<evidence type="ECO:0000256" key="2">
    <source>
        <dbReference type="ARBA" id="ARBA00006796"/>
    </source>
</evidence>
<dbReference type="SUPFAM" id="SSF51905">
    <property type="entry name" value="FAD/NAD(P)-binding domain"/>
    <property type="match status" value="1"/>
</dbReference>
<keyword evidence="4 6" id="KW-0274">FAD</keyword>
<accession>A0AAN0VRZ2</accession>
<dbReference type="RefSeq" id="WP_039287176.1">
    <property type="nucleotide sequence ID" value="NZ_CP009458.1"/>
</dbReference>
<comment type="cofactor">
    <cofactor evidence="1 6">
        <name>FAD</name>
        <dbReference type="ChEBI" id="CHEBI:57692"/>
    </cofactor>
</comment>
<evidence type="ECO:0000259" key="7">
    <source>
        <dbReference type="Pfam" id="PF26311"/>
    </source>
</evidence>
<dbReference type="Pfam" id="PF12831">
    <property type="entry name" value="FAD_oxidored"/>
    <property type="match status" value="1"/>
</dbReference>
<dbReference type="InterPro" id="IPR039651">
    <property type="entry name" value="FixC-like"/>
</dbReference>
<proteinExistence type="inferred from homology"/>
<dbReference type="GO" id="GO:0071949">
    <property type="term" value="F:FAD binding"/>
    <property type="evidence" value="ECO:0007669"/>
    <property type="project" value="UniProtKB-UniRule"/>
</dbReference>
<sequence length="428" mass="46156">MATTDFDIIVVGAGIAGSCCAVECARTGLNVLLVERATQPGGKNLSGGRLYTSAFEYLFPDFSRSAPLERCITHEKLSALTADTSTTLSFQYPSATSYSVLRARLDPWLFQQAEQAGAQCLTATQVDSLHIENGVVSGVVSGVVIDGEVLSAKAVVIAEGANTLLAEQHKLLNKLPEHGVAVGVKEVLALPKEDLENRFALEGDAGAAWLFTGGICGELPAGGFLYTNLDTLSVGIVCPLSSIRASSAALPDLLENFKHHPTLRPLLRRAELVEYGAHLIPECGLNGLPERLAGPGYLLVGDSARFCINTGFTVRGMDLAALSAKAAAQTLIQALQDNASVDLHQAYRHQLERTSLWAVLERYRKMPDFLQTPGLFQDYPHLLAELQRDIFDPRNASPPRLSSLLWKHARKAGISRLVKDIFRGGRSL</sequence>
<protein>
    <recommendedName>
        <fullName evidence="6">Protein FixC</fullName>
    </recommendedName>
</protein>
<comment type="function">
    <text evidence="6">Part of an electron transfer system.</text>
</comment>
<feature type="domain" description="FixC-like C-terminal" evidence="7">
    <location>
        <begin position="366"/>
        <end position="427"/>
    </location>
</feature>